<dbReference type="PANTHER" id="PTHR30341">
    <property type="entry name" value="SODIUM ION/PROTON ANTIPORTER NHAA-RELATED"/>
    <property type="match status" value="1"/>
</dbReference>
<feature type="transmembrane region" description="Helical" evidence="11">
    <location>
        <begin position="223"/>
        <end position="239"/>
    </location>
</feature>
<proteinExistence type="inferred from homology"/>
<dbReference type="HAMAP" id="MF_01844">
    <property type="entry name" value="NhaA"/>
    <property type="match status" value="1"/>
</dbReference>
<evidence type="ECO:0000256" key="1">
    <source>
        <dbReference type="ARBA" id="ARBA00004429"/>
    </source>
</evidence>
<feature type="transmembrane region" description="Helical" evidence="11">
    <location>
        <begin position="32"/>
        <end position="49"/>
    </location>
</feature>
<evidence type="ECO:0000256" key="10">
    <source>
        <dbReference type="ARBA" id="ARBA00023201"/>
    </source>
</evidence>
<keyword evidence="9 11" id="KW-0472">Membrane</keyword>
<evidence type="ECO:0000313" key="12">
    <source>
        <dbReference type="EMBL" id="MFB6398100.1"/>
    </source>
</evidence>
<keyword evidence="6 11" id="KW-1133">Transmembrane helix</keyword>
<protein>
    <recommendedName>
        <fullName evidence="11">Na(+)/H(+) antiporter NhaA</fullName>
    </recommendedName>
    <alternativeName>
        <fullName evidence="11">Sodium/proton antiporter NhaA</fullName>
    </alternativeName>
</protein>
<name>A0ABV5D1U6_9ACTN</name>
<keyword evidence="8 11" id="KW-0406">Ion transport</keyword>
<comment type="subcellular location">
    <subcellularLocation>
        <location evidence="1">Cell inner membrane</location>
        <topology evidence="1">Multi-pass membrane protein</topology>
    </subcellularLocation>
    <subcellularLocation>
        <location evidence="11">Cell membrane</location>
        <topology evidence="11">Multi-pass membrane protein</topology>
    </subcellularLocation>
</comment>
<dbReference type="RefSeq" id="WP_375736976.1">
    <property type="nucleotide sequence ID" value="NZ_JBCGDC010000199.1"/>
</dbReference>
<evidence type="ECO:0000256" key="5">
    <source>
        <dbReference type="ARBA" id="ARBA00022692"/>
    </source>
</evidence>
<feature type="transmembrane region" description="Helical" evidence="11">
    <location>
        <begin position="281"/>
        <end position="299"/>
    </location>
</feature>
<dbReference type="Pfam" id="PF06965">
    <property type="entry name" value="Na_H_antiport_1"/>
    <property type="match status" value="1"/>
</dbReference>
<evidence type="ECO:0000256" key="3">
    <source>
        <dbReference type="ARBA" id="ARBA00022449"/>
    </source>
</evidence>
<dbReference type="Proteomes" id="UP001582793">
    <property type="component" value="Unassembled WGS sequence"/>
</dbReference>
<evidence type="ECO:0000256" key="2">
    <source>
        <dbReference type="ARBA" id="ARBA00022448"/>
    </source>
</evidence>
<accession>A0ABV5D1U6</accession>
<comment type="function">
    <text evidence="11">Na(+)/H(+) antiporter that extrudes sodium in exchange for external protons.</text>
</comment>
<keyword evidence="2 11" id="KW-0813">Transport</keyword>
<gene>
    <name evidence="11 12" type="primary">nhaA</name>
    <name evidence="12" type="ORF">AAFH96_34245</name>
</gene>
<keyword evidence="13" id="KW-1185">Reference proteome</keyword>
<feature type="transmembrane region" description="Helical" evidence="11">
    <location>
        <begin position="69"/>
        <end position="91"/>
    </location>
</feature>
<feature type="transmembrane region" description="Helical" evidence="11">
    <location>
        <begin position="144"/>
        <end position="162"/>
    </location>
</feature>
<keyword evidence="4 11" id="KW-1003">Cell membrane</keyword>
<evidence type="ECO:0000256" key="6">
    <source>
        <dbReference type="ARBA" id="ARBA00022989"/>
    </source>
</evidence>
<dbReference type="InterPro" id="IPR004670">
    <property type="entry name" value="NhaA"/>
</dbReference>
<dbReference type="EMBL" id="JBCGDC010000199">
    <property type="protein sequence ID" value="MFB6398100.1"/>
    <property type="molecule type" value="Genomic_DNA"/>
</dbReference>
<keyword evidence="5 11" id="KW-0812">Transmembrane</keyword>
<evidence type="ECO:0000313" key="13">
    <source>
        <dbReference type="Proteomes" id="UP001582793"/>
    </source>
</evidence>
<feature type="transmembrane region" description="Helical" evidence="11">
    <location>
        <begin position="111"/>
        <end position="132"/>
    </location>
</feature>
<evidence type="ECO:0000256" key="7">
    <source>
        <dbReference type="ARBA" id="ARBA00023053"/>
    </source>
</evidence>
<evidence type="ECO:0000256" key="11">
    <source>
        <dbReference type="HAMAP-Rule" id="MF_01844"/>
    </source>
</evidence>
<keyword evidence="10 11" id="KW-0739">Sodium transport</keyword>
<feature type="transmembrane region" description="Helical" evidence="11">
    <location>
        <begin position="385"/>
        <end position="402"/>
    </location>
</feature>
<comment type="catalytic activity">
    <reaction evidence="11">
        <text>Na(+)(in) + 2 H(+)(out) = Na(+)(out) + 2 H(+)(in)</text>
        <dbReference type="Rhea" id="RHEA:29251"/>
        <dbReference type="ChEBI" id="CHEBI:15378"/>
        <dbReference type="ChEBI" id="CHEBI:29101"/>
    </reaction>
</comment>
<feature type="transmembrane region" description="Helical" evidence="11">
    <location>
        <begin position="311"/>
        <end position="334"/>
    </location>
</feature>
<evidence type="ECO:0000256" key="9">
    <source>
        <dbReference type="ARBA" id="ARBA00023136"/>
    </source>
</evidence>
<evidence type="ECO:0000256" key="4">
    <source>
        <dbReference type="ARBA" id="ARBA00022475"/>
    </source>
</evidence>
<dbReference type="InterPro" id="IPR023171">
    <property type="entry name" value="Na/H_antiporter_dom_sf"/>
</dbReference>
<dbReference type="PANTHER" id="PTHR30341:SF0">
    <property type="entry name" value="NA(+)_H(+) ANTIPORTER NHAA"/>
    <property type="match status" value="1"/>
</dbReference>
<reference evidence="12 13" key="1">
    <citation type="submission" date="2024-04" db="EMBL/GenBank/DDBJ databases">
        <title>Polymorphospora sp. isolated from Baiyangdian Lake in Xiong'an New Area.</title>
        <authorList>
            <person name="Zhang X."/>
            <person name="Liu J."/>
        </authorList>
    </citation>
    <scope>NUCLEOTIDE SEQUENCE [LARGE SCALE GENOMIC DNA]</scope>
    <source>
        <strain evidence="12 13">2-325</strain>
    </source>
</reference>
<feature type="transmembrane region" description="Helical" evidence="11">
    <location>
        <begin position="174"/>
        <end position="193"/>
    </location>
</feature>
<comment type="caution">
    <text evidence="12">The sequence shown here is derived from an EMBL/GenBank/DDBJ whole genome shotgun (WGS) entry which is preliminary data.</text>
</comment>
<sequence length="425" mass="45265">MAKPPGSRTPSLFGRGSWREVRRVGDILRTETVGGVLLLSAALVALVWANSPWSEPYRSFSDLKIGPAALHLELSLAQWATQGLLAIFFFVAGLELKREFVAGDLSEPRQAVLPVAAAVGGMTLPALIYTAVNLRAEEGALVGWAIPTATDIAFALAVLGMINTHLPAAMRTFLLTLAVVDDLLAILIIAVFYTSSLHVEPLLLALAPLALFGLLVQRRVRRWWLLLPLAVATWAWVHASGVHATVAGVALAFTVPVRPGVREASPGLAEHLEHRFRPLSAGIAVPVFAFFAAGVSLAGPGGIGATLTDPVTLGVVVGLVAGKAAGVAAATWLVQRFTRARLAEGLQWWDVLGLALLAGIGFTVSLLIGELAFNTDGERNDRAKIGILLGSLLSALLATAVLRVRNRHYRRLCALEERECDNERP</sequence>
<keyword evidence="7 11" id="KW-0915">Sodium</keyword>
<dbReference type="NCBIfam" id="TIGR00773">
    <property type="entry name" value="NhaA"/>
    <property type="match status" value="1"/>
</dbReference>
<organism evidence="12 13">
    <name type="scientific">Polymorphospora lycopeni</name>
    <dbReference type="NCBI Taxonomy" id="3140240"/>
    <lineage>
        <taxon>Bacteria</taxon>
        <taxon>Bacillati</taxon>
        <taxon>Actinomycetota</taxon>
        <taxon>Actinomycetes</taxon>
        <taxon>Micromonosporales</taxon>
        <taxon>Micromonosporaceae</taxon>
        <taxon>Polymorphospora</taxon>
    </lineage>
</organism>
<dbReference type="Gene3D" id="1.20.1530.10">
    <property type="entry name" value="Na+/H+ antiporter like domain"/>
    <property type="match status" value="1"/>
</dbReference>
<feature type="transmembrane region" description="Helical" evidence="11">
    <location>
        <begin position="346"/>
        <end position="373"/>
    </location>
</feature>
<keyword evidence="3 11" id="KW-0050">Antiport</keyword>
<evidence type="ECO:0000256" key="8">
    <source>
        <dbReference type="ARBA" id="ARBA00023065"/>
    </source>
</evidence>
<feature type="transmembrane region" description="Helical" evidence="11">
    <location>
        <begin position="199"/>
        <end position="216"/>
    </location>
</feature>
<comment type="similarity">
    <text evidence="11">Belongs to the NhaA Na(+)/H(+) (TC 2.A.33) antiporter family.</text>
</comment>